<dbReference type="AlphaFoldDB" id="A0A9N9ZK06"/>
<reference evidence="2 3" key="2">
    <citation type="submission" date="2021-10" db="EMBL/GenBank/DDBJ databases">
        <authorList>
            <person name="Piombo E."/>
        </authorList>
    </citation>
    <scope>NUCLEOTIDE SEQUENCE [LARGE SCALE GENOMIC DNA]</scope>
</reference>
<organism evidence="2 3">
    <name type="scientific">Clonostachys solani</name>
    <dbReference type="NCBI Taxonomy" id="160281"/>
    <lineage>
        <taxon>Eukaryota</taxon>
        <taxon>Fungi</taxon>
        <taxon>Dikarya</taxon>
        <taxon>Ascomycota</taxon>
        <taxon>Pezizomycotina</taxon>
        <taxon>Sordariomycetes</taxon>
        <taxon>Hypocreomycetidae</taxon>
        <taxon>Hypocreales</taxon>
        <taxon>Bionectriaceae</taxon>
        <taxon>Clonostachys</taxon>
    </lineage>
</organism>
<feature type="signal peptide" evidence="1">
    <location>
        <begin position="1"/>
        <end position="26"/>
    </location>
</feature>
<keyword evidence="3" id="KW-1185">Reference proteome</keyword>
<feature type="chain" id="PRO_5040261191" evidence="1">
    <location>
        <begin position="27"/>
        <end position="321"/>
    </location>
</feature>
<dbReference type="Proteomes" id="UP000775872">
    <property type="component" value="Unassembled WGS sequence"/>
</dbReference>
<evidence type="ECO:0000313" key="3">
    <source>
        <dbReference type="Proteomes" id="UP000775872"/>
    </source>
</evidence>
<accession>A0A9N9ZK06</accession>
<dbReference type="InterPro" id="IPR036265">
    <property type="entry name" value="HIT-like_sf"/>
</dbReference>
<name>A0A9N9ZK06_9HYPO</name>
<gene>
    <name evidence="2" type="ORF">CSOL1703_00006799</name>
</gene>
<proteinExistence type="predicted"/>
<keyword evidence="1" id="KW-0732">Signal</keyword>
<dbReference type="EMBL" id="CABFOC020000063">
    <property type="protein sequence ID" value="CAH0056851.1"/>
    <property type="molecule type" value="Genomic_DNA"/>
</dbReference>
<reference evidence="3" key="1">
    <citation type="submission" date="2019-06" db="EMBL/GenBank/DDBJ databases">
        <authorList>
            <person name="Broberg M."/>
        </authorList>
    </citation>
    <scope>NUCLEOTIDE SEQUENCE [LARGE SCALE GENOMIC DNA]</scope>
</reference>
<dbReference type="SUPFAM" id="SSF54197">
    <property type="entry name" value="HIT-like"/>
    <property type="match status" value="1"/>
</dbReference>
<protein>
    <submittedName>
        <fullName evidence="2">Uncharacterized protein</fullName>
    </submittedName>
</protein>
<dbReference type="OrthoDB" id="4932058at2759"/>
<evidence type="ECO:0000256" key="1">
    <source>
        <dbReference type="SAM" id="SignalP"/>
    </source>
</evidence>
<sequence length="321" mass="34541">MLPSTNIRVLVAHAILLCFTLEAVVADPTLQGSAATTSSKSTTTRSTATKSTASATPTICSTNQIERMDLSDCRCQEKVSGCQAGVVCEAVCGLPVTKPKDVLHCDRGCTDGQNNCEGCGIWFHSLCNCLKNPDKCPHTGTVKKDSHDSVWALITNGTTDDLITNTKIIPSIEELTVQEGNTGWDFAQSFPSDTGFHNYSATALALNSWRARTHMQIHIHLCDKNTTTYTHLSTAKELPATPGTADYRLKQLDTDPDLYCISVPKNGAIQKFDSLGPHVTPMHPSPNLCASPTAKNDFGIEGSEEGIVWMCPMIDPGKVVA</sequence>
<comment type="caution">
    <text evidence="2">The sequence shown here is derived from an EMBL/GenBank/DDBJ whole genome shotgun (WGS) entry which is preliminary data.</text>
</comment>
<evidence type="ECO:0000313" key="2">
    <source>
        <dbReference type="EMBL" id="CAH0056851.1"/>
    </source>
</evidence>